<comment type="similarity">
    <text evidence="2">Belongs to the glycosyl hydrolase 88 family.</text>
</comment>
<feature type="chain" id="PRO_5046921438" evidence="4">
    <location>
        <begin position="30"/>
        <end position="541"/>
    </location>
</feature>
<feature type="region of interest" description="Disordered" evidence="3">
    <location>
        <begin position="28"/>
        <end position="47"/>
    </location>
</feature>
<sequence>MLSIAMLRTRVVFPLAALLPIACSNTYEADEPTGRPSANALRATNDGEGCSRTLDSDAQLRRAIDDAFAFAAMRLRETVRALMAAYPADYATYYPTHTFISGPQVGQWDFRPASRPQISSRVQDWRSGFFPGALWLVHHEHPRARDLLEFARAWTAGIEAIKDVPIDHDIGFRFRSSFGQALRLTRPADDPSGGYRAHAREVLLEAARTLDTRFDQGGIPVGAIRAEDDYPPAGPYPVYVDSMMNVPLLFEAAQLRGRRSAEARRWYEHGVTHATTVMRDNVRDDGSTYHIARYRDGTFGTPPDGRLYDKISDQGYGNETTWSRGQAWAIYGFALVHRFTRHDPRAETARFLRTAERAADYFLAHLPANDADPFNHREGDFVPPSDFDASRGEPPGPYNDANGDHVYGDRKPPTRAFTERDSSAAAIAARGLLELSELAREPSKRERYRRGARDILRSLLTFRGPDGNLLYLAKDPSPHRGLLANGSVAWGSGTNSLIYGDYYLLEAMSRYRAAAAAAAAHHCDCDCEREGERDDNGDDPP</sequence>
<dbReference type="Gene3D" id="1.50.10.10">
    <property type="match status" value="1"/>
</dbReference>
<dbReference type="Proteomes" id="UP001370348">
    <property type="component" value="Chromosome"/>
</dbReference>
<dbReference type="SUPFAM" id="SSF48208">
    <property type="entry name" value="Six-hairpin glycosidases"/>
    <property type="match status" value="1"/>
</dbReference>
<gene>
    <name evidence="5" type="ORF">LZC94_45710</name>
</gene>
<evidence type="ECO:0000313" key="5">
    <source>
        <dbReference type="EMBL" id="WXB15104.1"/>
    </source>
</evidence>
<evidence type="ECO:0000256" key="3">
    <source>
        <dbReference type="SAM" id="MobiDB-lite"/>
    </source>
</evidence>
<dbReference type="PANTHER" id="PTHR36845:SF1">
    <property type="entry name" value="HYDROLASE, PUTATIVE (AFU_ORTHOLOGUE AFUA_7G05090)-RELATED"/>
    <property type="match status" value="1"/>
</dbReference>
<dbReference type="GO" id="GO:0016787">
    <property type="term" value="F:hydrolase activity"/>
    <property type="evidence" value="ECO:0007669"/>
    <property type="project" value="UniProtKB-KW"/>
</dbReference>
<evidence type="ECO:0000256" key="2">
    <source>
        <dbReference type="ARBA" id="ARBA00038358"/>
    </source>
</evidence>
<evidence type="ECO:0000256" key="4">
    <source>
        <dbReference type="SAM" id="SignalP"/>
    </source>
</evidence>
<evidence type="ECO:0000256" key="1">
    <source>
        <dbReference type="ARBA" id="ARBA00022801"/>
    </source>
</evidence>
<accession>A0ABZ2LZT2</accession>
<organism evidence="5 6">
    <name type="scientific">Pendulispora albinea</name>
    <dbReference type="NCBI Taxonomy" id="2741071"/>
    <lineage>
        <taxon>Bacteria</taxon>
        <taxon>Pseudomonadati</taxon>
        <taxon>Myxococcota</taxon>
        <taxon>Myxococcia</taxon>
        <taxon>Myxococcales</taxon>
        <taxon>Sorangiineae</taxon>
        <taxon>Pendulisporaceae</taxon>
        <taxon>Pendulispora</taxon>
    </lineage>
</organism>
<dbReference type="EMBL" id="CP089984">
    <property type="protein sequence ID" value="WXB15104.1"/>
    <property type="molecule type" value="Genomic_DNA"/>
</dbReference>
<keyword evidence="6" id="KW-1185">Reference proteome</keyword>
<name>A0ABZ2LZT2_9BACT</name>
<evidence type="ECO:0000313" key="6">
    <source>
        <dbReference type="Proteomes" id="UP001370348"/>
    </source>
</evidence>
<feature type="signal peptide" evidence="4">
    <location>
        <begin position="1"/>
        <end position="29"/>
    </location>
</feature>
<dbReference type="RefSeq" id="WP_394824729.1">
    <property type="nucleotide sequence ID" value="NZ_CP089984.1"/>
</dbReference>
<reference evidence="5 6" key="1">
    <citation type="submission" date="2021-12" db="EMBL/GenBank/DDBJ databases">
        <title>Discovery of the Pendulisporaceae a myxobacterial family with distinct sporulation behavior and unique specialized metabolism.</title>
        <authorList>
            <person name="Garcia R."/>
            <person name="Popoff A."/>
            <person name="Bader C.D."/>
            <person name="Loehr J."/>
            <person name="Walesch S."/>
            <person name="Walt C."/>
            <person name="Boldt J."/>
            <person name="Bunk B."/>
            <person name="Haeckl F.J.F.P.J."/>
            <person name="Gunesch A.P."/>
            <person name="Birkelbach J."/>
            <person name="Nuebel U."/>
            <person name="Pietschmann T."/>
            <person name="Bach T."/>
            <person name="Mueller R."/>
        </authorList>
    </citation>
    <scope>NUCLEOTIDE SEQUENCE [LARGE SCALE GENOMIC DNA]</scope>
    <source>
        <strain evidence="5 6">MSr11954</strain>
    </source>
</reference>
<keyword evidence="1 5" id="KW-0378">Hydrolase</keyword>
<keyword evidence="4" id="KW-0732">Signal</keyword>
<dbReference type="InterPro" id="IPR052369">
    <property type="entry name" value="UG_Glycosaminoglycan_Hydrolase"/>
</dbReference>
<feature type="region of interest" description="Disordered" evidence="3">
    <location>
        <begin position="374"/>
        <end position="408"/>
    </location>
</feature>
<dbReference type="PANTHER" id="PTHR36845">
    <property type="entry name" value="HYDROLASE, PUTATIVE (AFU_ORTHOLOGUE AFUA_7G05090)-RELATED"/>
    <property type="match status" value="1"/>
</dbReference>
<proteinExistence type="inferred from homology"/>
<dbReference type="InterPro" id="IPR008928">
    <property type="entry name" value="6-hairpin_glycosidase_sf"/>
</dbReference>
<protein>
    <submittedName>
        <fullName evidence="5">Glycoside hydrolase family 88 protein</fullName>
    </submittedName>
</protein>
<dbReference type="InterPro" id="IPR012341">
    <property type="entry name" value="6hp_glycosidase-like_sf"/>
</dbReference>